<evidence type="ECO:0000313" key="1">
    <source>
        <dbReference type="EMBL" id="SYZ64078.1"/>
    </source>
</evidence>
<dbReference type="AlphaFoldDB" id="A0A3P3Z1G8"/>
<protein>
    <submittedName>
        <fullName evidence="1">Hypothetical_protein</fullName>
    </submittedName>
</protein>
<dbReference type="Proteomes" id="UP000319462">
    <property type="component" value="Chromosome 14"/>
</dbReference>
<accession>A0A3P3Z1G8</accession>
<name>A0A3P3Z1G8_LEIBR</name>
<sequence length="149" mass="16419">MFCSAPPPSPNSRQVHLSMQHAYLATTLLHRALTYLTVTSMQASVDTIIVSSVTDFTADEASQRTSEENTRRGHGNFSSTHGAAPSMHPHFAGAWATTNCLTHKFPALSVVGPLYLLECGCRYTLSLVKRILGHLKRLVEQHQRHPLPT</sequence>
<dbReference type="EMBL" id="LS997613">
    <property type="protein sequence ID" value="SYZ64078.1"/>
    <property type="molecule type" value="Genomic_DNA"/>
</dbReference>
<reference evidence="1 2" key="1">
    <citation type="submission" date="2018-09" db="EMBL/GenBank/DDBJ databases">
        <authorList>
            <person name="Peiro R."/>
            <person name="Begona"/>
            <person name="Cbmso G."/>
            <person name="Lopez M."/>
            <person name="Gonzalez S."/>
        </authorList>
    </citation>
    <scope>NUCLEOTIDE SEQUENCE [LARGE SCALE GENOMIC DNA]</scope>
</reference>
<proteinExistence type="predicted"/>
<organism evidence="1 2">
    <name type="scientific">Leishmania braziliensis MHOM/BR/75/M2904</name>
    <dbReference type="NCBI Taxonomy" id="420245"/>
    <lineage>
        <taxon>Eukaryota</taxon>
        <taxon>Discoba</taxon>
        <taxon>Euglenozoa</taxon>
        <taxon>Kinetoplastea</taxon>
        <taxon>Metakinetoplastina</taxon>
        <taxon>Trypanosomatida</taxon>
        <taxon>Trypanosomatidae</taxon>
        <taxon>Leishmaniinae</taxon>
        <taxon>Leishmania</taxon>
        <taxon>Leishmania braziliensis species complex</taxon>
    </lineage>
</organism>
<evidence type="ECO:0000313" key="2">
    <source>
        <dbReference type="Proteomes" id="UP000319462"/>
    </source>
</evidence>
<gene>
    <name evidence="1" type="ORF">LBRM2904_14.1020</name>
</gene>